<name>A0ABT3P1J2_9PROT</name>
<dbReference type="InterPro" id="IPR009758">
    <property type="entry name" value="DUF1326"/>
</dbReference>
<proteinExistence type="predicted"/>
<dbReference type="Proteomes" id="UP001526430">
    <property type="component" value="Unassembled WGS sequence"/>
</dbReference>
<dbReference type="PIRSF" id="PIRSF033303">
    <property type="entry name" value="UCP033303"/>
    <property type="match status" value="1"/>
</dbReference>
<dbReference type="RefSeq" id="WP_301592477.1">
    <property type="nucleotide sequence ID" value="NZ_JAPFQI010000031.1"/>
</dbReference>
<keyword evidence="2" id="KW-1185">Reference proteome</keyword>
<gene>
    <name evidence="1" type="ORF">OF850_22080</name>
</gene>
<comment type="caution">
    <text evidence="1">The sequence shown here is derived from an EMBL/GenBank/DDBJ whole genome shotgun (WGS) entry which is preliminary data.</text>
</comment>
<dbReference type="InterPro" id="IPR014581">
    <property type="entry name" value="UCP033303"/>
</dbReference>
<protein>
    <submittedName>
        <fullName evidence="1">DUF1326 domain-containing protein</fullName>
    </submittedName>
</protein>
<evidence type="ECO:0000313" key="1">
    <source>
        <dbReference type="EMBL" id="MCW8088280.1"/>
    </source>
</evidence>
<reference evidence="1 2" key="1">
    <citation type="submission" date="2022-10" db="EMBL/GenBank/DDBJ databases">
        <title>Roseococcus glaciei nov., sp. nov., isolated from glacier.</title>
        <authorList>
            <person name="Liu Q."/>
            <person name="Xin Y.-H."/>
        </authorList>
    </citation>
    <scope>NUCLEOTIDE SEQUENCE [LARGE SCALE GENOMIC DNA]</scope>
    <source>
        <strain evidence="1 2">MDT2-1-1</strain>
    </source>
</reference>
<sequence>MQGNDWRLQGDWIKNCSCAFGCPCDFNAPPTQGWCKGMLGMRIERGLFGETRLDGLSFFVVVDFPGPLHEGNGAAQAIIDERATPEQRDALLQIMSGKNSAEGTLFHIFSLICSTMHDPIFAPIEVAFDMDGRTARVSIPGVLETETQPIRNPVSGAPHRIQVVMPEGFEHIKAEIASARLESTGAIKFSVAEGHSSLARVEQTPEGVAA</sequence>
<dbReference type="Pfam" id="PF07040">
    <property type="entry name" value="DUF1326"/>
    <property type="match status" value="1"/>
</dbReference>
<dbReference type="EMBL" id="JAPFQI010000031">
    <property type="protein sequence ID" value="MCW8088280.1"/>
    <property type="molecule type" value="Genomic_DNA"/>
</dbReference>
<evidence type="ECO:0000313" key="2">
    <source>
        <dbReference type="Proteomes" id="UP001526430"/>
    </source>
</evidence>
<organism evidence="1 2">
    <name type="scientific">Sabulicella glaciei</name>
    <dbReference type="NCBI Taxonomy" id="2984948"/>
    <lineage>
        <taxon>Bacteria</taxon>
        <taxon>Pseudomonadati</taxon>
        <taxon>Pseudomonadota</taxon>
        <taxon>Alphaproteobacteria</taxon>
        <taxon>Acetobacterales</taxon>
        <taxon>Acetobacteraceae</taxon>
        <taxon>Sabulicella</taxon>
    </lineage>
</organism>
<accession>A0ABT3P1J2</accession>